<evidence type="ECO:0000256" key="6">
    <source>
        <dbReference type="SAM" id="Phobius"/>
    </source>
</evidence>
<keyword evidence="5" id="KW-0407">Ion channel</keyword>
<feature type="transmembrane region" description="Helical" evidence="6">
    <location>
        <begin position="183"/>
        <end position="204"/>
    </location>
</feature>
<dbReference type="GO" id="GO:0016020">
    <property type="term" value="C:membrane"/>
    <property type="evidence" value="ECO:0007669"/>
    <property type="project" value="UniProtKB-SubCell"/>
</dbReference>
<feature type="transmembrane region" description="Helical" evidence="6">
    <location>
        <begin position="260"/>
        <end position="280"/>
    </location>
</feature>
<keyword evidence="2 6" id="KW-0812">Transmembrane</keyword>
<dbReference type="Gene3D" id="1.10.3080.10">
    <property type="entry name" value="Clc chloride channel"/>
    <property type="match status" value="1"/>
</dbReference>
<dbReference type="PANTHER" id="PTHR43427">
    <property type="entry name" value="CHLORIDE CHANNEL PROTEIN CLC-E"/>
    <property type="match status" value="1"/>
</dbReference>
<evidence type="ECO:0000256" key="1">
    <source>
        <dbReference type="ARBA" id="ARBA00004141"/>
    </source>
</evidence>
<proteinExistence type="predicted"/>
<keyword evidence="3 6" id="KW-1133">Transmembrane helix</keyword>
<name>A0A7Y7YFC3_9PSED</name>
<accession>A0A7Y7YFC3</accession>
<dbReference type="Pfam" id="PF00654">
    <property type="entry name" value="Voltage_CLC"/>
    <property type="match status" value="1"/>
</dbReference>
<evidence type="ECO:0000313" key="8">
    <source>
        <dbReference type="Proteomes" id="UP000520592"/>
    </source>
</evidence>
<feature type="transmembrane region" description="Helical" evidence="6">
    <location>
        <begin position="376"/>
        <end position="399"/>
    </location>
</feature>
<dbReference type="InterPro" id="IPR001807">
    <property type="entry name" value="ClC"/>
</dbReference>
<evidence type="ECO:0000313" key="7">
    <source>
        <dbReference type="EMBL" id="NWC35454.1"/>
    </source>
</evidence>
<dbReference type="InterPro" id="IPR014743">
    <property type="entry name" value="Cl-channel_core"/>
</dbReference>
<sequence length="435" mass="46387">MSRLSRPEQLDLVPYLGKWLLLSSIVALLAGTASAFFLFSLDQATHWRETHPWIIWLLPLAGFTVGLVYHLLGKPVDAGNNLLIDEIHDPKKTVPLRMVPLVLGGTLISHLFGASVGREGTAVQMGGALADQLTHLLRLRREDRRIILMAGISAGFASVFGTPLAGALFGLEVLAIGRMRYDALFPCMVAAIVADQVGLAWGVAHSHYAIGEVVPVQFWSVMAMVLAGIVFGLAGLLFATATHRLGAWMKRLIGYPPLRPLAGGIVIAIAVWVLDAHQYIGLGTAGIDQSFQAPVAPWDWFGKLVFTVASLGSGFKGGEVTPLFYIGATLGNALAPLLHLPFAMLAGVGFVAVFAGAANTPLATIVMAMELFGPEIAPFAAIACIASYLVSGHTGIYNAQRVGHSKRRSDLPEDLKLGDVKQYKAQGKAVDKSQL</sequence>
<organism evidence="7 8">
    <name type="scientific">Pseudomonas gingeri</name>
    <dbReference type="NCBI Taxonomy" id="117681"/>
    <lineage>
        <taxon>Bacteria</taxon>
        <taxon>Pseudomonadati</taxon>
        <taxon>Pseudomonadota</taxon>
        <taxon>Gammaproteobacteria</taxon>
        <taxon>Pseudomonadales</taxon>
        <taxon>Pseudomonadaceae</taxon>
        <taxon>Pseudomonas</taxon>
    </lineage>
</organism>
<comment type="caution">
    <text evidence="7">The sequence shown here is derived from an EMBL/GenBank/DDBJ whole genome shotgun (WGS) entry which is preliminary data.</text>
</comment>
<dbReference type="InterPro" id="IPR050368">
    <property type="entry name" value="ClC-type_chloride_channel"/>
</dbReference>
<feature type="transmembrane region" description="Helical" evidence="6">
    <location>
        <begin position="53"/>
        <end position="72"/>
    </location>
</feature>
<dbReference type="Proteomes" id="UP000520592">
    <property type="component" value="Unassembled WGS sequence"/>
</dbReference>
<feature type="transmembrane region" description="Helical" evidence="6">
    <location>
        <begin position="20"/>
        <end position="41"/>
    </location>
</feature>
<keyword evidence="4 6" id="KW-0472">Membrane</keyword>
<evidence type="ECO:0000256" key="2">
    <source>
        <dbReference type="ARBA" id="ARBA00022692"/>
    </source>
</evidence>
<dbReference type="RefSeq" id="WP_177058033.1">
    <property type="nucleotide sequence ID" value="NZ_JACAPB010000019.1"/>
</dbReference>
<dbReference type="GO" id="GO:0015108">
    <property type="term" value="F:chloride transmembrane transporter activity"/>
    <property type="evidence" value="ECO:0007669"/>
    <property type="project" value="InterPro"/>
</dbReference>
<feature type="transmembrane region" description="Helical" evidence="6">
    <location>
        <begin position="337"/>
        <end position="356"/>
    </location>
</feature>
<feature type="transmembrane region" description="Helical" evidence="6">
    <location>
        <begin position="300"/>
        <end position="325"/>
    </location>
</feature>
<dbReference type="PRINTS" id="PR00762">
    <property type="entry name" value="CLCHANNEL"/>
</dbReference>
<evidence type="ECO:0000256" key="4">
    <source>
        <dbReference type="ARBA" id="ARBA00023136"/>
    </source>
</evidence>
<evidence type="ECO:0000256" key="3">
    <source>
        <dbReference type="ARBA" id="ARBA00022989"/>
    </source>
</evidence>
<feature type="transmembrane region" description="Helical" evidence="6">
    <location>
        <begin position="146"/>
        <end position="171"/>
    </location>
</feature>
<reference evidence="7 8" key="1">
    <citation type="submission" date="2020-04" db="EMBL/GenBank/DDBJ databases">
        <title>Molecular characterization of pseudomonads from Agaricus bisporus reveal novel blotch 2 pathogens in Western Europe.</title>
        <authorList>
            <person name="Taparia T."/>
            <person name="Krijger M."/>
            <person name="Haynes E."/>
            <person name="Elpinstone J.G."/>
            <person name="Noble R."/>
            <person name="Van Der Wolf J."/>
        </authorList>
    </citation>
    <scope>NUCLEOTIDE SEQUENCE [LARGE SCALE GENOMIC DNA]</scope>
    <source>
        <strain evidence="7 8">IPO3737</strain>
    </source>
</reference>
<keyword evidence="5" id="KW-0406">Ion transport</keyword>
<evidence type="ECO:0000256" key="5">
    <source>
        <dbReference type="ARBA" id="ARBA00023303"/>
    </source>
</evidence>
<gene>
    <name evidence="7" type="ORF">HX876_24055</name>
</gene>
<dbReference type="SUPFAM" id="SSF81340">
    <property type="entry name" value="Clc chloride channel"/>
    <property type="match status" value="1"/>
</dbReference>
<dbReference type="PANTHER" id="PTHR43427:SF12">
    <property type="entry name" value="CHLORIDE TRANSPORTER"/>
    <property type="match status" value="1"/>
</dbReference>
<keyword evidence="5" id="KW-0813">Transport</keyword>
<comment type="subcellular location">
    <subcellularLocation>
        <location evidence="1">Membrane</location>
        <topology evidence="1">Multi-pass membrane protein</topology>
    </subcellularLocation>
</comment>
<dbReference type="AlphaFoldDB" id="A0A7Y7YFC3"/>
<protein>
    <submittedName>
        <fullName evidence="7">Voltage-gated chloride channel family protein</fullName>
    </submittedName>
</protein>
<feature type="transmembrane region" description="Helical" evidence="6">
    <location>
        <begin position="216"/>
        <end position="239"/>
    </location>
</feature>
<dbReference type="CDD" id="cd03682">
    <property type="entry name" value="ClC_sycA_like"/>
    <property type="match status" value="1"/>
</dbReference>
<dbReference type="EMBL" id="JACAQD010000032">
    <property type="protein sequence ID" value="NWC35454.1"/>
    <property type="molecule type" value="Genomic_DNA"/>
</dbReference>